<proteinExistence type="predicted"/>
<organism evidence="1 2">
    <name type="scientific">Peribacillus simplex</name>
    <dbReference type="NCBI Taxonomy" id="1478"/>
    <lineage>
        <taxon>Bacteria</taxon>
        <taxon>Bacillati</taxon>
        <taxon>Bacillota</taxon>
        <taxon>Bacilli</taxon>
        <taxon>Bacillales</taxon>
        <taxon>Bacillaceae</taxon>
        <taxon>Peribacillus</taxon>
    </lineage>
</organism>
<dbReference type="Proteomes" id="UP000789326">
    <property type="component" value="Unassembled WGS sequence"/>
</dbReference>
<sequence>MLNDLFYGMRDIRNEYKEVGVTATKTGETINSLDRQCNVRVDVEGLEGDATLSIKFEESNDGITFNEIGTFPIPDSHHGVLFATFKDHVRYQLIVGGTNPNMDVTLSF</sequence>
<dbReference type="EMBL" id="CAKKMG010000157">
    <property type="protein sequence ID" value="CAH0314822.1"/>
    <property type="molecule type" value="Genomic_DNA"/>
</dbReference>
<evidence type="ECO:0000313" key="1">
    <source>
        <dbReference type="EMBL" id="CAH0314822.1"/>
    </source>
</evidence>
<evidence type="ECO:0000313" key="2">
    <source>
        <dbReference type="Proteomes" id="UP000789326"/>
    </source>
</evidence>
<protein>
    <submittedName>
        <fullName evidence="1">Uncharacterized protein</fullName>
    </submittedName>
</protein>
<reference evidence="1" key="1">
    <citation type="submission" date="2021-11" db="EMBL/GenBank/DDBJ databases">
        <authorList>
            <person name="Bulgarelli D."/>
        </authorList>
    </citation>
    <scope>NUCLEOTIDE SEQUENCE</scope>
    <source>
        <strain evidence="1">Bi133</strain>
    </source>
</reference>
<comment type="caution">
    <text evidence="1">The sequence shown here is derived from an EMBL/GenBank/DDBJ whole genome shotgun (WGS) entry which is preliminary data.</text>
</comment>
<dbReference type="AlphaFoldDB" id="A0A9W4L7I4"/>
<gene>
    <name evidence="1" type="ORF">SRABI133_05092</name>
</gene>
<dbReference type="RefSeq" id="WP_230304203.1">
    <property type="nucleotide sequence ID" value="NZ_CAKKMG010000157.1"/>
</dbReference>
<accession>A0A9W4L7I4</accession>
<name>A0A9W4L7I4_9BACI</name>